<dbReference type="AlphaFoldDB" id="A0A8A7KG97"/>
<keyword evidence="2" id="KW-0472">Membrane</keyword>
<feature type="transmembrane region" description="Helical" evidence="2">
    <location>
        <begin position="42"/>
        <end position="65"/>
    </location>
</feature>
<protein>
    <submittedName>
        <fullName evidence="3">DUF3084 domain-containing protein</fullName>
    </submittedName>
</protein>
<proteinExistence type="predicted"/>
<dbReference type="EMBL" id="CP046640">
    <property type="protein sequence ID" value="QTL96902.1"/>
    <property type="molecule type" value="Genomic_DNA"/>
</dbReference>
<keyword evidence="2" id="KW-0812">Transmembrane</keyword>
<reference evidence="3" key="1">
    <citation type="submission" date="2019-12" db="EMBL/GenBank/DDBJ databases">
        <authorList>
            <person name="zhang j."/>
            <person name="sun C.M."/>
        </authorList>
    </citation>
    <scope>NUCLEOTIDE SEQUENCE</scope>
    <source>
        <strain evidence="3">NS-1</strain>
    </source>
</reference>
<sequence length="426" mass="49035">MYGILLVSVVITLSGFMAYLGDQIGMKIGKKRISLFGLRPKYTSIIITVLTGVLIATLTITVILLTNNGVRKALFNIQEVLVRLDDLNQQLAVKDRSLQDREVEIAERERELVLIQQQKTELEEKLNQNQQEFARTRQKLLATQDELTNTRSDVKELENKRVELQDTNQELNERIASLHEQRKELENKMVVLNEKIDSLNEDYEKARFMAYKYGAGLQYYREGDIVFQRGDIIYSDVIETGQTQQEIVDQLSAFLERADQKVKEYPVRVDEELGTTLQLRAEEIFTVARTIINADYDRVIVSLVASVNVPQGDWVYANFILNEDFIVFQQDEYIAECVIDADGKDIEDKLSELLTDINTRAVREGLLVDNQGDVGSIDYDEFYRLHNQILNYHGKVKIKAYAGEDIWREDRLSNNLSFEISSVEGE</sequence>
<feature type="coiled-coil region" evidence="1">
    <location>
        <begin position="105"/>
        <end position="202"/>
    </location>
</feature>
<evidence type="ECO:0000256" key="2">
    <source>
        <dbReference type="SAM" id="Phobius"/>
    </source>
</evidence>
<evidence type="ECO:0000256" key="1">
    <source>
        <dbReference type="SAM" id="Coils"/>
    </source>
</evidence>
<keyword evidence="1" id="KW-0175">Coiled coil</keyword>
<dbReference type="Gene3D" id="1.10.287.1490">
    <property type="match status" value="1"/>
</dbReference>
<organism evidence="3 4">
    <name type="scientific">Iocasia fonsfrigidae</name>
    <dbReference type="NCBI Taxonomy" id="2682810"/>
    <lineage>
        <taxon>Bacteria</taxon>
        <taxon>Bacillati</taxon>
        <taxon>Bacillota</taxon>
        <taxon>Clostridia</taxon>
        <taxon>Halanaerobiales</taxon>
        <taxon>Halanaerobiaceae</taxon>
        <taxon>Iocasia</taxon>
    </lineage>
</organism>
<gene>
    <name evidence="3" type="ORF">GM661_02380</name>
</gene>
<dbReference type="InterPro" id="IPR021435">
    <property type="entry name" value="DUF3084"/>
</dbReference>
<dbReference type="KEGG" id="ifn:GM661_02380"/>
<evidence type="ECO:0000313" key="4">
    <source>
        <dbReference type="Proteomes" id="UP000665020"/>
    </source>
</evidence>
<dbReference type="Proteomes" id="UP000665020">
    <property type="component" value="Chromosome"/>
</dbReference>
<dbReference type="Pfam" id="PF11283">
    <property type="entry name" value="DUF3084"/>
    <property type="match status" value="1"/>
</dbReference>
<keyword evidence="4" id="KW-1185">Reference proteome</keyword>
<keyword evidence="2" id="KW-1133">Transmembrane helix</keyword>
<dbReference type="SUPFAM" id="SSF57997">
    <property type="entry name" value="Tropomyosin"/>
    <property type="match status" value="1"/>
</dbReference>
<accession>A0A8A7KG97</accession>
<dbReference type="RefSeq" id="WP_230868579.1">
    <property type="nucleotide sequence ID" value="NZ_CP046640.1"/>
</dbReference>
<name>A0A8A7KG97_9FIRM</name>
<evidence type="ECO:0000313" key="3">
    <source>
        <dbReference type="EMBL" id="QTL96902.1"/>
    </source>
</evidence>